<evidence type="ECO:0000313" key="10">
    <source>
        <dbReference type="EMBL" id="MXR38372.1"/>
    </source>
</evidence>
<dbReference type="InterPro" id="IPR037185">
    <property type="entry name" value="EmrE-like"/>
</dbReference>
<dbReference type="PANTHER" id="PTHR30561">
    <property type="entry name" value="SMR FAMILY PROTON-DEPENDENT DRUG EFFLUX TRANSPORTER SUGE"/>
    <property type="match status" value="1"/>
</dbReference>
<keyword evidence="4 8" id="KW-0812">Transmembrane</keyword>
<dbReference type="Proteomes" id="UP000467214">
    <property type="component" value="Unassembled WGS sequence"/>
</dbReference>
<comment type="similarity">
    <text evidence="7 8">Belongs to the drug/metabolite transporter (DMT) superfamily. Small multidrug resistance (SMR) (TC 2.A.7.1) family.</text>
</comment>
<keyword evidence="3" id="KW-1003">Cell membrane</keyword>
<feature type="transmembrane region" description="Helical" evidence="9">
    <location>
        <begin position="89"/>
        <end position="108"/>
    </location>
</feature>
<accession>A0A845BPI4</accession>
<dbReference type="InterPro" id="IPR045324">
    <property type="entry name" value="Small_multidrug_res"/>
</dbReference>
<keyword evidence="11" id="KW-1185">Reference proteome</keyword>
<dbReference type="Gene3D" id="1.10.3730.20">
    <property type="match status" value="1"/>
</dbReference>
<sequence>MLALIPTWLLLGVAILVEVVSTSSIKLTEGFTRPLMTLLVLCGYGCSLWLLSQVVQRLEVGIVYAIWCGVGMAAVALVGVLVFGESVSLAKTAGIVLIVAGTILLSLASKGH</sequence>
<dbReference type="PANTHER" id="PTHR30561:SF1">
    <property type="entry name" value="MULTIDRUG TRANSPORTER EMRE"/>
    <property type="match status" value="1"/>
</dbReference>
<keyword evidence="6 9" id="KW-0472">Membrane</keyword>
<protein>
    <submittedName>
        <fullName evidence="10">QacE family quaternary ammonium compound efflux SMR transporter</fullName>
    </submittedName>
</protein>
<evidence type="ECO:0000256" key="7">
    <source>
        <dbReference type="ARBA" id="ARBA00038032"/>
    </source>
</evidence>
<evidence type="ECO:0000256" key="5">
    <source>
        <dbReference type="ARBA" id="ARBA00022989"/>
    </source>
</evidence>
<evidence type="ECO:0000256" key="9">
    <source>
        <dbReference type="SAM" id="Phobius"/>
    </source>
</evidence>
<evidence type="ECO:0000256" key="6">
    <source>
        <dbReference type="ARBA" id="ARBA00023136"/>
    </source>
</evidence>
<dbReference type="GO" id="GO:1990961">
    <property type="term" value="P:xenobiotic detoxification by transmembrane export across the plasma membrane"/>
    <property type="evidence" value="ECO:0007669"/>
    <property type="project" value="UniProtKB-ARBA"/>
</dbReference>
<evidence type="ECO:0000256" key="1">
    <source>
        <dbReference type="ARBA" id="ARBA00004651"/>
    </source>
</evidence>
<keyword evidence="5 9" id="KW-1133">Transmembrane helix</keyword>
<name>A0A845BPI4_9NEIS</name>
<gene>
    <name evidence="10" type="ORF">GQF02_15475</name>
</gene>
<dbReference type="AlphaFoldDB" id="A0A845BPI4"/>
<evidence type="ECO:0000256" key="8">
    <source>
        <dbReference type="RuleBase" id="RU003942"/>
    </source>
</evidence>
<organism evidence="10 11">
    <name type="scientific">Craterilacuibacter sinensis</name>
    <dbReference type="NCBI Taxonomy" id="2686017"/>
    <lineage>
        <taxon>Bacteria</taxon>
        <taxon>Pseudomonadati</taxon>
        <taxon>Pseudomonadota</taxon>
        <taxon>Betaproteobacteria</taxon>
        <taxon>Neisseriales</taxon>
        <taxon>Neisseriaceae</taxon>
        <taxon>Craterilacuibacter</taxon>
    </lineage>
</organism>
<dbReference type="EMBL" id="WSSB01000022">
    <property type="protein sequence ID" value="MXR38372.1"/>
    <property type="molecule type" value="Genomic_DNA"/>
</dbReference>
<reference evidence="10 11" key="1">
    <citation type="submission" date="2019-12" db="EMBL/GenBank/DDBJ databases">
        <title>Neisseriaceae gen. nov. sp. Genome sequencing and assembly.</title>
        <authorList>
            <person name="Liu Z."/>
            <person name="Li A."/>
        </authorList>
    </citation>
    <scope>NUCLEOTIDE SEQUENCE [LARGE SCALE GENOMIC DNA]</scope>
    <source>
        <strain evidence="10 11">B2N2-7</strain>
    </source>
</reference>
<proteinExistence type="inferred from homology"/>
<evidence type="ECO:0000256" key="4">
    <source>
        <dbReference type="ARBA" id="ARBA00022692"/>
    </source>
</evidence>
<comment type="subcellular location">
    <subcellularLocation>
        <location evidence="1 8">Cell membrane</location>
        <topology evidence="1 8">Multi-pass membrane protein</topology>
    </subcellularLocation>
</comment>
<keyword evidence="2" id="KW-0813">Transport</keyword>
<evidence type="ECO:0000256" key="3">
    <source>
        <dbReference type="ARBA" id="ARBA00022475"/>
    </source>
</evidence>
<feature type="transmembrane region" description="Helical" evidence="9">
    <location>
        <begin position="63"/>
        <end position="83"/>
    </location>
</feature>
<dbReference type="Pfam" id="PF00893">
    <property type="entry name" value="Multi_Drug_Res"/>
    <property type="match status" value="1"/>
</dbReference>
<dbReference type="FunFam" id="1.10.3730.20:FF:000001">
    <property type="entry name" value="Quaternary ammonium compound resistance transporter SugE"/>
    <property type="match status" value="1"/>
</dbReference>
<dbReference type="InterPro" id="IPR000390">
    <property type="entry name" value="Small_drug/metabolite_transptr"/>
</dbReference>
<evidence type="ECO:0000313" key="11">
    <source>
        <dbReference type="Proteomes" id="UP000467214"/>
    </source>
</evidence>
<feature type="transmembrane region" description="Helical" evidence="9">
    <location>
        <begin position="31"/>
        <end position="51"/>
    </location>
</feature>
<comment type="caution">
    <text evidence="10">The sequence shown here is derived from an EMBL/GenBank/DDBJ whole genome shotgun (WGS) entry which is preliminary data.</text>
</comment>
<dbReference type="GO" id="GO:0022857">
    <property type="term" value="F:transmembrane transporter activity"/>
    <property type="evidence" value="ECO:0007669"/>
    <property type="project" value="InterPro"/>
</dbReference>
<evidence type="ECO:0000256" key="2">
    <source>
        <dbReference type="ARBA" id="ARBA00022448"/>
    </source>
</evidence>
<dbReference type="GO" id="GO:0005886">
    <property type="term" value="C:plasma membrane"/>
    <property type="evidence" value="ECO:0007669"/>
    <property type="project" value="UniProtKB-SubCell"/>
</dbReference>
<dbReference type="RefSeq" id="WP_124736456.1">
    <property type="nucleotide sequence ID" value="NZ_WSSB01000022.1"/>
</dbReference>
<dbReference type="SUPFAM" id="SSF103481">
    <property type="entry name" value="Multidrug resistance efflux transporter EmrE"/>
    <property type="match status" value="1"/>
</dbReference>